<organism evidence="1 2">
    <name type="scientific">Coraliomargarita akajimensis (strain DSM 45221 / IAM 15411 / JCM 23193 / KCTC 12865 / 04OKA010-24)</name>
    <dbReference type="NCBI Taxonomy" id="583355"/>
    <lineage>
        <taxon>Bacteria</taxon>
        <taxon>Pseudomonadati</taxon>
        <taxon>Verrucomicrobiota</taxon>
        <taxon>Opitutia</taxon>
        <taxon>Puniceicoccales</taxon>
        <taxon>Coraliomargaritaceae</taxon>
        <taxon>Coraliomargarita</taxon>
    </lineage>
</organism>
<dbReference type="HOGENOM" id="CLU_982504_0_0_0"/>
<protein>
    <submittedName>
        <fullName evidence="1">Uncharacterized protein</fullName>
    </submittedName>
</protein>
<keyword evidence="2" id="KW-1185">Reference proteome</keyword>
<dbReference type="STRING" id="583355.Caka_1392"/>
<dbReference type="EMBL" id="CP001998">
    <property type="protein sequence ID" value="ADE54411.1"/>
    <property type="molecule type" value="Genomic_DNA"/>
</dbReference>
<dbReference type="OrthoDB" id="9805367at2"/>
<name>D5EJ12_CORAD</name>
<dbReference type="RefSeq" id="WP_013043133.1">
    <property type="nucleotide sequence ID" value="NC_014008.1"/>
</dbReference>
<dbReference type="KEGG" id="caa:Caka_1392"/>
<evidence type="ECO:0000313" key="1">
    <source>
        <dbReference type="EMBL" id="ADE54411.1"/>
    </source>
</evidence>
<dbReference type="Proteomes" id="UP000000925">
    <property type="component" value="Chromosome"/>
</dbReference>
<gene>
    <name evidence="1" type="ordered locus">Caka_1392</name>
</gene>
<reference evidence="1 2" key="1">
    <citation type="journal article" date="2010" name="Stand. Genomic Sci.">
        <title>Complete genome sequence of Coraliomargarita akajimensis type strain (04OKA010-24).</title>
        <authorList>
            <person name="Mavromatis K."/>
            <person name="Abt B."/>
            <person name="Brambilla E."/>
            <person name="Lapidus A."/>
            <person name="Copeland A."/>
            <person name="Deshpande S."/>
            <person name="Nolan M."/>
            <person name="Lucas S."/>
            <person name="Tice H."/>
            <person name="Cheng J.F."/>
            <person name="Han C."/>
            <person name="Detter J.C."/>
            <person name="Woyke T."/>
            <person name="Goodwin L."/>
            <person name="Pitluck S."/>
            <person name="Held B."/>
            <person name="Brettin T."/>
            <person name="Tapia R."/>
            <person name="Ivanova N."/>
            <person name="Mikhailova N."/>
            <person name="Pati A."/>
            <person name="Liolios K."/>
            <person name="Chen A."/>
            <person name="Palaniappan K."/>
            <person name="Land M."/>
            <person name="Hauser L."/>
            <person name="Chang Y.J."/>
            <person name="Jeffries C.D."/>
            <person name="Rohde M."/>
            <person name="Goker M."/>
            <person name="Bristow J."/>
            <person name="Eisen J.A."/>
            <person name="Markowitz V."/>
            <person name="Hugenholtz P."/>
            <person name="Klenk H.P."/>
            <person name="Kyrpides N.C."/>
        </authorList>
    </citation>
    <scope>NUCLEOTIDE SEQUENCE [LARGE SCALE GENOMIC DNA]</scope>
    <source>
        <strain evidence="2">DSM 45221 / IAM 15411 / JCM 23193 / KCTC 12865</strain>
    </source>
</reference>
<evidence type="ECO:0000313" key="2">
    <source>
        <dbReference type="Proteomes" id="UP000000925"/>
    </source>
</evidence>
<accession>D5EJ12</accession>
<dbReference type="AlphaFoldDB" id="D5EJ12"/>
<proteinExistence type="predicted"/>
<sequence>MTGYKVTVFQVNPDYTLATVSNVCWERRLGTDAELAILLNRIAIATSSGEAIEYPRVEITIEGARAVVTSIDGYLYYSDAQGVRQNIKVVAESVIRLIHGETVEGQVAESIAPTTGHAAVKPAPVSSPKRFSWCGPLCLFVACGTLLFSVFRIWTEVSTQPSLVEPVDFDELKPVDAAFYEALAGVYLQGFKEGAYCLEIDTSGDVKIYEFWKNADSTEFVRYPLASYRSRYGSSGADAVLLVDERFLLQPVGDRGLRFWNLDFVRYEGSTQALGVVVNELPD</sequence>